<dbReference type="EMBL" id="FOXQ01000001">
    <property type="protein sequence ID" value="SFP57102.1"/>
    <property type="molecule type" value="Genomic_DNA"/>
</dbReference>
<sequence length="498" mass="57319">MQTPYDLYGNLFKDVQLKKIFPDNKTFVDCIPNRKPEMIVADYDKLRITDPSAESIKKFVADNFIIPLSAAPGYRTDIKDNVIEHIEELWNVLQRSADKPVEGSSLIPLPHPYIVPGGRFREVFYWDSYFTMLGLAESNRWDIIEDMIENFTYLINTFGFIPNGNRSYFLSRSQPPYFSCMIELLATYKGDEAYKKYLPAMLKEYDYWMDKTHATKHCVQLNNGIVLNRYYDQLDKPRSEAYRQDSTLSNEYADASQLFRDLRAACESGWDFSGRWFKDGKTFNTIQTTNLIPVDLNCLLYHLESSISKASALNKNKSEAETFAAKAAQRKAAINQYFYDEKDGWYYDYNISESKLNNQKTIAGITPFFFNIPPGNYIQKAAAIVQEDFLKDGGVVTTLINTEQQWDWPNGWAPLQWITIKGLDNYGQKDLAATLAHNWSMLNIKVYRNTGRLMEKYNVIDTHLTAGGGEYPSQDGFGWTNGVLLKILKTYGLAKENK</sequence>
<keyword evidence="4" id="KW-1185">Reference proteome</keyword>
<dbReference type="InterPro" id="IPR001661">
    <property type="entry name" value="Glyco_hydro_37"/>
</dbReference>
<dbReference type="PANTHER" id="PTHR23403">
    <property type="entry name" value="TREHALASE"/>
    <property type="match status" value="1"/>
</dbReference>
<reference evidence="3 4" key="1">
    <citation type="submission" date="2016-10" db="EMBL/GenBank/DDBJ databases">
        <authorList>
            <person name="de Groot N.N."/>
        </authorList>
    </citation>
    <scope>NUCLEOTIDE SEQUENCE [LARGE SCALE GENOMIC DNA]</scope>
    <source>
        <strain evidence="3 4">DSM 28286</strain>
    </source>
</reference>
<dbReference type="GO" id="GO:0005993">
    <property type="term" value="P:trehalose catabolic process"/>
    <property type="evidence" value="ECO:0007669"/>
    <property type="project" value="TreeGrafter"/>
</dbReference>
<dbReference type="NCBIfam" id="NF009773">
    <property type="entry name" value="PRK13270.1"/>
    <property type="match status" value="1"/>
</dbReference>
<proteinExistence type="predicted"/>
<dbReference type="SUPFAM" id="SSF48208">
    <property type="entry name" value="Six-hairpin glycosidases"/>
    <property type="match status" value="1"/>
</dbReference>
<dbReference type="NCBIfam" id="NF009774">
    <property type="entry name" value="PRK13271.1"/>
    <property type="match status" value="1"/>
</dbReference>
<dbReference type="InterPro" id="IPR018232">
    <property type="entry name" value="Glyco_hydro_37_CS"/>
</dbReference>
<dbReference type="STRING" id="1465490.SAMN05444277_101220"/>
<name>A0A1I5RF09_9BACT</name>
<evidence type="ECO:0000256" key="1">
    <source>
        <dbReference type="ARBA" id="ARBA00022801"/>
    </source>
</evidence>
<dbReference type="PRINTS" id="PR00744">
    <property type="entry name" value="GLHYDRLASE37"/>
</dbReference>
<gene>
    <name evidence="3" type="ORF">SAMN05444277_101220</name>
</gene>
<dbReference type="InterPro" id="IPR012341">
    <property type="entry name" value="6hp_glycosidase-like_sf"/>
</dbReference>
<dbReference type="PROSITE" id="PS00928">
    <property type="entry name" value="TREHALASE_2"/>
    <property type="match status" value="1"/>
</dbReference>
<dbReference type="Proteomes" id="UP000199031">
    <property type="component" value="Unassembled WGS sequence"/>
</dbReference>
<dbReference type="Gene3D" id="1.50.10.10">
    <property type="match status" value="1"/>
</dbReference>
<organism evidence="3 4">
    <name type="scientific">Parafilimonas terrae</name>
    <dbReference type="NCBI Taxonomy" id="1465490"/>
    <lineage>
        <taxon>Bacteria</taxon>
        <taxon>Pseudomonadati</taxon>
        <taxon>Bacteroidota</taxon>
        <taxon>Chitinophagia</taxon>
        <taxon>Chitinophagales</taxon>
        <taxon>Chitinophagaceae</taxon>
        <taxon>Parafilimonas</taxon>
    </lineage>
</organism>
<dbReference type="Pfam" id="PF01204">
    <property type="entry name" value="Trehalase"/>
    <property type="match status" value="1"/>
</dbReference>
<dbReference type="AlphaFoldDB" id="A0A1I5RF09"/>
<dbReference type="PANTHER" id="PTHR23403:SF1">
    <property type="entry name" value="TREHALASE"/>
    <property type="match status" value="1"/>
</dbReference>
<keyword evidence="1" id="KW-0378">Hydrolase</keyword>
<dbReference type="OrthoDB" id="106887at2"/>
<evidence type="ECO:0000313" key="4">
    <source>
        <dbReference type="Proteomes" id="UP000199031"/>
    </source>
</evidence>
<evidence type="ECO:0000313" key="3">
    <source>
        <dbReference type="EMBL" id="SFP57102.1"/>
    </source>
</evidence>
<dbReference type="InterPro" id="IPR008928">
    <property type="entry name" value="6-hairpin_glycosidase_sf"/>
</dbReference>
<accession>A0A1I5RF09</accession>
<evidence type="ECO:0000256" key="2">
    <source>
        <dbReference type="ARBA" id="ARBA00023295"/>
    </source>
</evidence>
<dbReference type="RefSeq" id="WP_090653635.1">
    <property type="nucleotide sequence ID" value="NZ_FOXQ01000001.1"/>
</dbReference>
<keyword evidence="2" id="KW-0326">Glycosidase</keyword>
<dbReference type="GO" id="GO:0004555">
    <property type="term" value="F:alpha,alpha-trehalase activity"/>
    <property type="evidence" value="ECO:0007669"/>
    <property type="project" value="InterPro"/>
</dbReference>
<protein>
    <submittedName>
        <fullName evidence="3">Alpha,alpha-trehalase</fullName>
    </submittedName>
</protein>